<keyword evidence="5" id="KW-1185">Reference proteome</keyword>
<dbReference type="GO" id="GO:0007029">
    <property type="term" value="P:endoplasmic reticulum organization"/>
    <property type="evidence" value="ECO:0007669"/>
    <property type="project" value="TreeGrafter"/>
</dbReference>
<gene>
    <name evidence="4" type="ORF">DFP72DRAFT_787799</name>
</gene>
<dbReference type="PANTHER" id="PTHR13923">
    <property type="entry name" value="SEC31-RELATED PROTEIN"/>
    <property type="match status" value="1"/>
</dbReference>
<keyword evidence="1" id="KW-0813">Transport</keyword>
<evidence type="ECO:0000256" key="1">
    <source>
        <dbReference type="ARBA" id="ARBA00022448"/>
    </source>
</evidence>
<dbReference type="PANTHER" id="PTHR13923:SF11">
    <property type="entry name" value="SECRETORY 31, ISOFORM D"/>
    <property type="match status" value="1"/>
</dbReference>
<accession>A0A8H6M3U0</accession>
<dbReference type="InterPro" id="IPR040251">
    <property type="entry name" value="SEC31-like"/>
</dbReference>
<reference evidence="4 5" key="1">
    <citation type="submission" date="2020-07" db="EMBL/GenBank/DDBJ databases">
        <title>Comparative genomics of pyrophilous fungi reveals a link between fire events and developmental genes.</title>
        <authorList>
            <consortium name="DOE Joint Genome Institute"/>
            <person name="Steindorff A.S."/>
            <person name="Carver A."/>
            <person name="Calhoun S."/>
            <person name="Stillman K."/>
            <person name="Liu H."/>
            <person name="Lipzen A."/>
            <person name="Pangilinan J."/>
            <person name="Labutti K."/>
            <person name="Bruns T.D."/>
            <person name="Grigoriev I.V."/>
        </authorList>
    </citation>
    <scope>NUCLEOTIDE SEQUENCE [LARGE SCALE GENOMIC DNA]</scope>
    <source>
        <strain evidence="4 5">CBS 144469</strain>
    </source>
</reference>
<dbReference type="GO" id="GO:0005198">
    <property type="term" value="F:structural molecule activity"/>
    <property type="evidence" value="ECO:0007669"/>
    <property type="project" value="TreeGrafter"/>
</dbReference>
<protein>
    <submittedName>
        <fullName evidence="4">Uncharacterized protein</fullName>
    </submittedName>
</protein>
<comment type="caution">
    <text evidence="4">The sequence shown here is derived from an EMBL/GenBank/DDBJ whole genome shotgun (WGS) entry which is preliminary data.</text>
</comment>
<name>A0A8H6M3U0_9AGAR</name>
<dbReference type="OrthoDB" id="542917at2759"/>
<keyword evidence="2" id="KW-0853">WD repeat</keyword>
<dbReference type="Gene3D" id="2.130.10.10">
    <property type="entry name" value="YVTN repeat-like/Quinoprotein amine dehydrogenase"/>
    <property type="match status" value="1"/>
</dbReference>
<sequence length="81" mass="8341">PPSPNPSLATGTIAGALDESFSNESLRFGYQISCSGTSTTSAFNCLVRGYVNSNHPSGLIAAGLVNGELALWDPDRILAGD</sequence>
<dbReference type="InterPro" id="IPR015943">
    <property type="entry name" value="WD40/YVTN_repeat-like_dom_sf"/>
</dbReference>
<organism evidence="4 5">
    <name type="scientific">Ephemerocybe angulata</name>
    <dbReference type="NCBI Taxonomy" id="980116"/>
    <lineage>
        <taxon>Eukaryota</taxon>
        <taxon>Fungi</taxon>
        <taxon>Dikarya</taxon>
        <taxon>Basidiomycota</taxon>
        <taxon>Agaricomycotina</taxon>
        <taxon>Agaricomycetes</taxon>
        <taxon>Agaricomycetidae</taxon>
        <taxon>Agaricales</taxon>
        <taxon>Agaricineae</taxon>
        <taxon>Psathyrellaceae</taxon>
        <taxon>Ephemerocybe</taxon>
    </lineage>
</organism>
<dbReference type="Proteomes" id="UP000521943">
    <property type="component" value="Unassembled WGS sequence"/>
</dbReference>
<evidence type="ECO:0000313" key="4">
    <source>
        <dbReference type="EMBL" id="KAF6751206.1"/>
    </source>
</evidence>
<evidence type="ECO:0000256" key="3">
    <source>
        <dbReference type="ARBA" id="ARBA00022737"/>
    </source>
</evidence>
<dbReference type="GO" id="GO:0030127">
    <property type="term" value="C:COPII vesicle coat"/>
    <property type="evidence" value="ECO:0007669"/>
    <property type="project" value="TreeGrafter"/>
</dbReference>
<proteinExistence type="predicted"/>
<dbReference type="AlphaFoldDB" id="A0A8H6M3U0"/>
<dbReference type="EMBL" id="JACGCI010000052">
    <property type="protein sequence ID" value="KAF6751206.1"/>
    <property type="molecule type" value="Genomic_DNA"/>
</dbReference>
<dbReference type="GO" id="GO:0070971">
    <property type="term" value="C:endoplasmic reticulum exit site"/>
    <property type="evidence" value="ECO:0007669"/>
    <property type="project" value="TreeGrafter"/>
</dbReference>
<dbReference type="GO" id="GO:0090110">
    <property type="term" value="P:COPII-coated vesicle cargo loading"/>
    <property type="evidence" value="ECO:0007669"/>
    <property type="project" value="TreeGrafter"/>
</dbReference>
<keyword evidence="3" id="KW-0677">Repeat</keyword>
<evidence type="ECO:0000313" key="5">
    <source>
        <dbReference type="Proteomes" id="UP000521943"/>
    </source>
</evidence>
<evidence type="ECO:0000256" key="2">
    <source>
        <dbReference type="ARBA" id="ARBA00022574"/>
    </source>
</evidence>
<feature type="non-terminal residue" evidence="4">
    <location>
        <position position="81"/>
    </location>
</feature>
<feature type="non-terminal residue" evidence="4">
    <location>
        <position position="1"/>
    </location>
</feature>